<proteinExistence type="predicted"/>
<evidence type="ECO:0000313" key="3">
    <source>
        <dbReference type="Proteomes" id="UP000006735"/>
    </source>
</evidence>
<evidence type="ECO:0000313" key="2">
    <source>
        <dbReference type="EMBL" id="AAW75536.1"/>
    </source>
</evidence>
<accession>Q5H0I5</accession>
<dbReference type="HOGENOM" id="CLU_2686921_0_0_6"/>
<organism evidence="2 3">
    <name type="scientific">Xanthomonas oryzae pv. oryzae (strain KACC10331 / KXO85)</name>
    <dbReference type="NCBI Taxonomy" id="291331"/>
    <lineage>
        <taxon>Bacteria</taxon>
        <taxon>Pseudomonadati</taxon>
        <taxon>Pseudomonadota</taxon>
        <taxon>Gammaproteobacteria</taxon>
        <taxon>Lysobacterales</taxon>
        <taxon>Lysobacteraceae</taxon>
        <taxon>Xanthomonas</taxon>
    </lineage>
</organism>
<dbReference type="EMBL" id="AE013598">
    <property type="protein sequence ID" value="AAW75536.1"/>
    <property type="molecule type" value="Genomic_DNA"/>
</dbReference>
<name>Q5H0I5_XANOR</name>
<evidence type="ECO:0000256" key="1">
    <source>
        <dbReference type="SAM" id="MobiDB-lite"/>
    </source>
</evidence>
<dbReference type="KEGG" id="xoo:XOO2282"/>
<dbReference type="STRING" id="291331.XOO2282"/>
<dbReference type="AlphaFoldDB" id="Q5H0I5"/>
<reference evidence="2 3" key="1">
    <citation type="journal article" date="2005" name="Nucleic Acids Res.">
        <title>The genome sequence of Xanthomonas oryzae pathovar oryzae KACC10331, the bacterial blight pathogen of rice.</title>
        <authorList>
            <person name="Lee B.M."/>
            <person name="Park Y.J."/>
            <person name="Park D.S."/>
            <person name="Kang H.W."/>
            <person name="Kim J.G."/>
            <person name="Song E.S."/>
            <person name="Park I.C."/>
            <person name="Yoon U.H."/>
            <person name="Hahn J.H."/>
            <person name="Koo B.S."/>
            <person name="Lee G.B."/>
            <person name="Kim H."/>
            <person name="Park H.S."/>
            <person name="Yoon K.O."/>
            <person name="Kim J.H."/>
            <person name="Jung C.H."/>
            <person name="Koh N.H."/>
            <person name="Seo J.S."/>
            <person name="Go S.J."/>
        </authorList>
    </citation>
    <scope>NUCLEOTIDE SEQUENCE [LARGE SCALE GENOMIC DNA]</scope>
    <source>
        <strain evidence="3">KACC10331 / KXO85</strain>
    </source>
</reference>
<feature type="region of interest" description="Disordered" evidence="1">
    <location>
        <begin position="1"/>
        <end position="36"/>
    </location>
</feature>
<gene>
    <name evidence="2" type="primary">Tra8</name>
    <name evidence="2" type="ordered locus">XOO2282</name>
</gene>
<protein>
    <submittedName>
        <fullName evidence="2">Transposase</fullName>
    </submittedName>
</protein>
<feature type="compositionally biased region" description="Basic residues" evidence="1">
    <location>
        <begin position="1"/>
        <end position="16"/>
    </location>
</feature>
<dbReference type="Proteomes" id="UP000006735">
    <property type="component" value="Chromosome"/>
</dbReference>
<sequence>MFMHLRKRRRKRRRRGMRDGRGQLTHRRSWTQRPSVVERRSRIGDWELDTIRASHGKGVVVSMTERRSRLHLLA</sequence>
<keyword evidence="3" id="KW-1185">Reference proteome</keyword>